<dbReference type="Pfam" id="PF00378">
    <property type="entry name" value="ECH_1"/>
    <property type="match status" value="1"/>
</dbReference>
<dbReference type="InterPro" id="IPR029045">
    <property type="entry name" value="ClpP/crotonase-like_dom_sf"/>
</dbReference>
<dbReference type="Proteomes" id="UP000229498">
    <property type="component" value="Unassembled WGS sequence"/>
</dbReference>
<dbReference type="GO" id="GO:0016853">
    <property type="term" value="F:isomerase activity"/>
    <property type="evidence" value="ECO:0007669"/>
    <property type="project" value="UniProtKB-KW"/>
</dbReference>
<sequence length="286" mass="31432">MRFLHNGCGPDREGEDAMTHQYKSARFDIDGDGIARFTMCKPEILNPLTDDLRDDFEAMVNTVEGNPDVKVLILAGEGRAFSAGGNVKGMAERKDAQAAQARTRLYDAHNWLQRLYNIDCPVIAAVDGLAYGGGFAFALVADFIFASEKARFCSVFGRIGLMPDLGVLYTLPRVVGMAAAKDLMFTCRSIDVEEAKALGIVHQIHRSETLMGAVDDFAARLAHSSKDAIAITKRTVNGAFESTYGDVVDAEANGQAVMFTTPFHKEAVRRFMAKEPSLYDWDRMTK</sequence>
<name>A0A2M9G198_9PROT</name>
<evidence type="ECO:0000256" key="1">
    <source>
        <dbReference type="ARBA" id="ARBA00005254"/>
    </source>
</evidence>
<dbReference type="InterPro" id="IPR018376">
    <property type="entry name" value="Enoyl-CoA_hyd/isom_CS"/>
</dbReference>
<comment type="caution">
    <text evidence="3">The sequence shown here is derived from an EMBL/GenBank/DDBJ whole genome shotgun (WGS) entry which is preliminary data.</text>
</comment>
<dbReference type="PROSITE" id="PS00166">
    <property type="entry name" value="ENOYL_COA_HYDRATASE"/>
    <property type="match status" value="1"/>
</dbReference>
<evidence type="ECO:0000313" key="3">
    <source>
        <dbReference type="EMBL" id="PJK29483.1"/>
    </source>
</evidence>
<dbReference type="InterPro" id="IPR001753">
    <property type="entry name" value="Enoyl-CoA_hydra/iso"/>
</dbReference>
<proteinExistence type="inferred from homology"/>
<evidence type="ECO:0000313" key="4">
    <source>
        <dbReference type="Proteomes" id="UP000229498"/>
    </source>
</evidence>
<dbReference type="InterPro" id="IPR014748">
    <property type="entry name" value="Enoyl-CoA_hydra_C"/>
</dbReference>
<dbReference type="SUPFAM" id="SSF52096">
    <property type="entry name" value="ClpP/crotonase"/>
    <property type="match status" value="1"/>
</dbReference>
<dbReference type="Gene3D" id="1.10.12.10">
    <property type="entry name" value="Lyase 2-enoyl-coa Hydratase, Chain A, domain 2"/>
    <property type="match status" value="1"/>
</dbReference>
<dbReference type="Gene3D" id="3.90.226.10">
    <property type="entry name" value="2-enoyl-CoA Hydratase, Chain A, domain 1"/>
    <property type="match status" value="1"/>
</dbReference>
<dbReference type="PANTHER" id="PTHR43459:SF1">
    <property type="entry name" value="EG:BACN32G11.4 PROTEIN"/>
    <property type="match status" value="1"/>
</dbReference>
<dbReference type="PANTHER" id="PTHR43459">
    <property type="entry name" value="ENOYL-COA HYDRATASE"/>
    <property type="match status" value="1"/>
</dbReference>
<organism evidence="3 4">
    <name type="scientific">Minwuia thermotolerans</name>
    <dbReference type="NCBI Taxonomy" id="2056226"/>
    <lineage>
        <taxon>Bacteria</taxon>
        <taxon>Pseudomonadati</taxon>
        <taxon>Pseudomonadota</taxon>
        <taxon>Alphaproteobacteria</taxon>
        <taxon>Minwuiales</taxon>
        <taxon>Minwuiaceae</taxon>
        <taxon>Minwuia</taxon>
    </lineage>
</organism>
<gene>
    <name evidence="3" type="ORF">CVT23_10490</name>
</gene>
<accession>A0A2M9G198</accession>
<keyword evidence="3" id="KW-0413">Isomerase</keyword>
<dbReference type="AlphaFoldDB" id="A0A2M9G198"/>
<comment type="similarity">
    <text evidence="1 2">Belongs to the enoyl-CoA hydratase/isomerase family.</text>
</comment>
<evidence type="ECO:0000256" key="2">
    <source>
        <dbReference type="RuleBase" id="RU003707"/>
    </source>
</evidence>
<dbReference type="CDD" id="cd06558">
    <property type="entry name" value="crotonase-like"/>
    <property type="match status" value="1"/>
</dbReference>
<dbReference type="EMBL" id="PHIG01000032">
    <property type="protein sequence ID" value="PJK29483.1"/>
    <property type="molecule type" value="Genomic_DNA"/>
</dbReference>
<reference evidence="3 4" key="1">
    <citation type="submission" date="2017-11" db="EMBL/GenBank/DDBJ databases">
        <title>Draft genome sequence of Rhizobiales bacterium SY3-13.</title>
        <authorList>
            <person name="Sun C."/>
        </authorList>
    </citation>
    <scope>NUCLEOTIDE SEQUENCE [LARGE SCALE GENOMIC DNA]</scope>
    <source>
        <strain evidence="3 4">SY3-13</strain>
    </source>
</reference>
<keyword evidence="4" id="KW-1185">Reference proteome</keyword>
<protein>
    <submittedName>
        <fullName evidence="3">Enoyl-CoA hydratase/isomerase family protein</fullName>
    </submittedName>
</protein>
<dbReference type="OrthoDB" id="7619812at2"/>